<evidence type="ECO:0000256" key="2">
    <source>
        <dbReference type="ARBA" id="ARBA00022691"/>
    </source>
</evidence>
<evidence type="ECO:0008006" key="8">
    <source>
        <dbReference type="Google" id="ProtNLM"/>
    </source>
</evidence>
<evidence type="ECO:0000256" key="1">
    <source>
        <dbReference type="ARBA" id="ARBA00001966"/>
    </source>
</evidence>
<evidence type="ECO:0000256" key="4">
    <source>
        <dbReference type="ARBA" id="ARBA00023004"/>
    </source>
</evidence>
<dbReference type="PANTHER" id="PTHR43409">
    <property type="entry name" value="ANAEROBIC MAGNESIUM-PROTOPORPHYRIN IX MONOMETHYL ESTER CYCLASE-RELATED"/>
    <property type="match status" value="1"/>
</dbReference>
<gene>
    <name evidence="6" type="ORF">A2989_04200</name>
</gene>
<comment type="cofactor">
    <cofactor evidence="1">
        <name>[4Fe-4S] cluster</name>
        <dbReference type="ChEBI" id="CHEBI:49883"/>
    </cofactor>
</comment>
<evidence type="ECO:0000313" key="7">
    <source>
        <dbReference type="Proteomes" id="UP000177080"/>
    </source>
</evidence>
<sequence>MAKEVDTTLVHPAVASLSPNNPAGIESLLRVVNGEVAFVDFNEGLLLDWMLSSASLGDFVKSHSSDKTFAARLEKLGMTHKRVETVVEGADEAREAFARLETYGDFRKFVECKRVLEDAAKIVSAPFITDEEAEYLKVHRNTFGYYNSQFHDSRGSLVELSQSARLYKTFLEDQAIPQILQSKPKILGISVTHPDQYVFAFQLAHGVRKANPEIVTLCGGGTVSRRMDTWSKDDDINRAIFRDSRAEAKGLIDGMVISEGELAMAQLTAKIVSDPSIDINDLFDDVYGAVYKKDGKITFNSLPRAFYPEALWRRRDVYKHLKRGLMPEERKMHSLVDGRVCTYECSTGGCEFCAISKGYLELSQQAVRRLRIPQAPVLSDSTQIEQGLSYPPDAIDGKRGIKVIAQRKLGAERMAQEIQEGLQNGFSVVDITDEQFTVDQALELTKALASRGINTSNQDVVYSCYMRIDDAGDTTNYRQKYGKDLSDLLVDPEAAKQLAAGGLRFAQFGLETTYPPKMQSMVKGTSESKVKKFGSVLKNLAENGIMSHIFVIVGYPLRQDYFQDGKKFSFEKKVLGRDIDADDLEIFEAIYNLKFLHDHSRYIYTFKQAPYELAYGSPMAAKPEQYGLAADWGQFEKTDLACGIPFSYTEKIGPSQPVLNDLIELYGFWKRKEMPFQPVVQEFQYSQRIIQELGAEKIAQIAHNLSKNESGNESPTREAEILIRLWGKLTDHGKSNNGVRLMFPSGFKSYDDLYSLAEKLEELREKT</sequence>
<keyword evidence="4" id="KW-0408">Iron</keyword>
<keyword evidence="5" id="KW-0411">Iron-sulfur</keyword>
<reference evidence="6 7" key="1">
    <citation type="journal article" date="2016" name="Nat. Commun.">
        <title>Thousands of microbial genomes shed light on interconnected biogeochemical processes in an aquifer system.</title>
        <authorList>
            <person name="Anantharaman K."/>
            <person name="Brown C.T."/>
            <person name="Hug L.A."/>
            <person name="Sharon I."/>
            <person name="Castelle C.J."/>
            <person name="Probst A.J."/>
            <person name="Thomas B.C."/>
            <person name="Singh A."/>
            <person name="Wilkins M.J."/>
            <person name="Karaoz U."/>
            <person name="Brodie E.L."/>
            <person name="Williams K.H."/>
            <person name="Hubbard S.S."/>
            <person name="Banfield J.F."/>
        </authorList>
    </citation>
    <scope>NUCLEOTIDE SEQUENCE [LARGE SCALE GENOMIC DNA]</scope>
</reference>
<keyword evidence="2" id="KW-0949">S-adenosyl-L-methionine</keyword>
<dbReference type="GO" id="GO:0003824">
    <property type="term" value="F:catalytic activity"/>
    <property type="evidence" value="ECO:0007669"/>
    <property type="project" value="InterPro"/>
</dbReference>
<dbReference type="InterPro" id="IPR007197">
    <property type="entry name" value="rSAM"/>
</dbReference>
<comment type="caution">
    <text evidence="6">The sequence shown here is derived from an EMBL/GenBank/DDBJ whole genome shotgun (WGS) entry which is preliminary data.</text>
</comment>
<evidence type="ECO:0000313" key="6">
    <source>
        <dbReference type="EMBL" id="OGD03875.1"/>
    </source>
</evidence>
<keyword evidence="3" id="KW-0479">Metal-binding</keyword>
<dbReference type="GO" id="GO:0046872">
    <property type="term" value="F:metal ion binding"/>
    <property type="evidence" value="ECO:0007669"/>
    <property type="project" value="UniProtKB-KW"/>
</dbReference>
<dbReference type="InterPro" id="IPR051198">
    <property type="entry name" value="BchE-like"/>
</dbReference>
<name>A0A1F4ZCF7_9BACT</name>
<organism evidence="6 7">
    <name type="scientific">Candidatus Amesbacteria bacterium RIFCSPLOWO2_01_FULL_48_25</name>
    <dbReference type="NCBI Taxonomy" id="1797259"/>
    <lineage>
        <taxon>Bacteria</taxon>
        <taxon>Candidatus Amesiibacteriota</taxon>
    </lineage>
</organism>
<evidence type="ECO:0000256" key="5">
    <source>
        <dbReference type="ARBA" id="ARBA00023014"/>
    </source>
</evidence>
<dbReference type="AlphaFoldDB" id="A0A1F4ZCF7"/>
<evidence type="ECO:0000256" key="3">
    <source>
        <dbReference type="ARBA" id="ARBA00022723"/>
    </source>
</evidence>
<dbReference type="Proteomes" id="UP000177080">
    <property type="component" value="Unassembled WGS sequence"/>
</dbReference>
<accession>A0A1F4ZCF7</accession>
<dbReference type="STRING" id="1797259.A2989_04200"/>
<dbReference type="GO" id="GO:0005829">
    <property type="term" value="C:cytosol"/>
    <property type="evidence" value="ECO:0007669"/>
    <property type="project" value="TreeGrafter"/>
</dbReference>
<dbReference type="EMBL" id="MEXN01000004">
    <property type="protein sequence ID" value="OGD03875.1"/>
    <property type="molecule type" value="Genomic_DNA"/>
</dbReference>
<dbReference type="PANTHER" id="PTHR43409:SF7">
    <property type="entry name" value="BLL1977 PROTEIN"/>
    <property type="match status" value="1"/>
</dbReference>
<proteinExistence type="predicted"/>
<protein>
    <recommendedName>
        <fullName evidence="8">Elp3/MiaA/NifB-like radical SAM core domain-containing protein</fullName>
    </recommendedName>
</protein>
<dbReference type="SFLD" id="SFLDG01082">
    <property type="entry name" value="B12-binding_domain_containing"/>
    <property type="match status" value="1"/>
</dbReference>
<dbReference type="GO" id="GO:0051536">
    <property type="term" value="F:iron-sulfur cluster binding"/>
    <property type="evidence" value="ECO:0007669"/>
    <property type="project" value="UniProtKB-KW"/>
</dbReference>
<dbReference type="SFLD" id="SFLDS00029">
    <property type="entry name" value="Radical_SAM"/>
    <property type="match status" value="1"/>
</dbReference>